<dbReference type="InterPro" id="IPR002502">
    <property type="entry name" value="Amidase_domain"/>
</dbReference>
<keyword evidence="4" id="KW-1185">Reference proteome</keyword>
<dbReference type="Proteomes" id="UP001256588">
    <property type="component" value="Unassembled WGS sequence"/>
</dbReference>
<gene>
    <name evidence="3" type="ORF">J2W68_003269</name>
</gene>
<feature type="domain" description="N-acetylmuramoyl-L-alanine amidase" evidence="2">
    <location>
        <begin position="62"/>
        <end position="215"/>
    </location>
</feature>
<evidence type="ECO:0000313" key="3">
    <source>
        <dbReference type="EMBL" id="MDR7194521.1"/>
    </source>
</evidence>
<protein>
    <submittedName>
        <fullName evidence="3">N-acetyl-anhydromuramyl-L-alanine amidase AmpD</fullName>
    </submittedName>
</protein>
<evidence type="ECO:0000259" key="2">
    <source>
        <dbReference type="Pfam" id="PF01510"/>
    </source>
</evidence>
<dbReference type="Gene3D" id="3.40.80.10">
    <property type="entry name" value="Peptidoglycan recognition protein-like"/>
    <property type="match status" value="1"/>
</dbReference>
<dbReference type="Pfam" id="PF01510">
    <property type="entry name" value="Amidase_2"/>
    <property type="match status" value="1"/>
</dbReference>
<dbReference type="RefSeq" id="WP_310237927.1">
    <property type="nucleotide sequence ID" value="NZ_JAVDWO010000016.1"/>
</dbReference>
<reference evidence="3 4" key="1">
    <citation type="submission" date="2023-07" db="EMBL/GenBank/DDBJ databases">
        <title>Sorghum-associated microbial communities from plants grown in Nebraska, USA.</title>
        <authorList>
            <person name="Schachtman D."/>
        </authorList>
    </citation>
    <scope>NUCLEOTIDE SEQUENCE [LARGE SCALE GENOMIC DNA]</scope>
    <source>
        <strain evidence="3 4">4099</strain>
    </source>
</reference>
<evidence type="ECO:0000256" key="1">
    <source>
        <dbReference type="SAM" id="MobiDB-lite"/>
    </source>
</evidence>
<evidence type="ECO:0000313" key="4">
    <source>
        <dbReference type="Proteomes" id="UP001256588"/>
    </source>
</evidence>
<dbReference type="EMBL" id="JAVDWO010000016">
    <property type="protein sequence ID" value="MDR7194521.1"/>
    <property type="molecule type" value="Genomic_DNA"/>
</dbReference>
<dbReference type="SUPFAM" id="SSF55846">
    <property type="entry name" value="N-acetylmuramoyl-L-alanine amidase-like"/>
    <property type="match status" value="1"/>
</dbReference>
<accession>A0ABU1Y0H2</accession>
<feature type="region of interest" description="Disordered" evidence="1">
    <location>
        <begin position="1"/>
        <end position="20"/>
    </location>
</feature>
<sequence length="235" mass="25625">MNAKLRKFTEVGSSSTSDSSNTRRAELSVAVYVGENGYVQNAGFVHQPIAALEKRAMTGPVAIILHRTDGASVQSALNSANSGIGTHFYVDKDGTVYQTASLHKHTSHVGRIRSRCYEASNCPADEMEEIRGFGWAPKRLHDHEKGKPYPTRYPMNEDSVGIETVSRCVKNCGPNDKGTPEWETPTAEQAESIANIISILQDAYSLTDTDIYEHDLISYKTAGEGAGLWNASGDE</sequence>
<comment type="caution">
    <text evidence="3">The sequence shown here is derived from an EMBL/GenBank/DDBJ whole genome shotgun (WGS) entry which is preliminary data.</text>
</comment>
<proteinExistence type="predicted"/>
<dbReference type="InterPro" id="IPR036505">
    <property type="entry name" value="Amidase/PGRP_sf"/>
</dbReference>
<name>A0ABU1Y0H2_9GAMM</name>
<organism evidence="3 4">
    <name type="scientific">Luteimonas terrae</name>
    <dbReference type="NCBI Taxonomy" id="1530191"/>
    <lineage>
        <taxon>Bacteria</taxon>
        <taxon>Pseudomonadati</taxon>
        <taxon>Pseudomonadota</taxon>
        <taxon>Gammaproteobacteria</taxon>
        <taxon>Lysobacterales</taxon>
        <taxon>Lysobacteraceae</taxon>
        <taxon>Luteimonas</taxon>
    </lineage>
</organism>